<keyword evidence="4" id="KW-0808">Transferase</keyword>
<proteinExistence type="predicted"/>
<dbReference type="AlphaFoldDB" id="A0A2K3JQK5"/>
<accession>A0A2K3JQK5</accession>
<name>A0A2K3JQK5_TRIPR</name>
<reference evidence="4 5" key="2">
    <citation type="journal article" date="2017" name="Front. Plant Sci.">
        <title>Gene Classification and Mining of Molecular Markers Useful in Red Clover (Trifolium pratense) Breeding.</title>
        <authorList>
            <person name="Istvanek J."/>
            <person name="Dluhosova J."/>
            <person name="Dluhos P."/>
            <person name="Patkova L."/>
            <person name="Nedelnik J."/>
            <person name="Repkova J."/>
        </authorList>
    </citation>
    <scope>NUCLEOTIDE SEQUENCE [LARGE SCALE GENOMIC DNA]</scope>
    <source>
        <strain evidence="5">cv. Tatra</strain>
        <tissue evidence="4">Young leaves</tissue>
    </source>
</reference>
<dbReference type="GO" id="GO:0006520">
    <property type="term" value="P:amino acid metabolic process"/>
    <property type="evidence" value="ECO:0007669"/>
    <property type="project" value="TreeGrafter"/>
</dbReference>
<protein>
    <submittedName>
        <fullName evidence="4">Tryptophan aminotransferase-related protein 2-like</fullName>
    </submittedName>
</protein>
<dbReference type="Proteomes" id="UP000236291">
    <property type="component" value="Unassembled WGS sequence"/>
</dbReference>
<dbReference type="Gene3D" id="3.40.640.10">
    <property type="entry name" value="Type I PLP-dependent aspartate aminotransferase-like (Major domain)"/>
    <property type="match status" value="1"/>
</dbReference>
<dbReference type="EMBL" id="ASHM01074284">
    <property type="protein sequence ID" value="PNX56321.1"/>
    <property type="molecule type" value="Genomic_DNA"/>
</dbReference>
<evidence type="ECO:0000259" key="3">
    <source>
        <dbReference type="Pfam" id="PF04864"/>
    </source>
</evidence>
<evidence type="ECO:0000256" key="1">
    <source>
        <dbReference type="ARBA" id="ARBA00011738"/>
    </source>
</evidence>
<keyword evidence="2" id="KW-0663">Pyridoxal phosphate</keyword>
<dbReference type="PANTHER" id="PTHR43795">
    <property type="entry name" value="BIFUNCTIONAL ASPARTATE AMINOTRANSFERASE AND GLUTAMATE/ASPARTATE-PREPHENATE AMINOTRANSFERASE-RELATED"/>
    <property type="match status" value="1"/>
</dbReference>
<feature type="domain" description="Alliinase C-terminal" evidence="3">
    <location>
        <begin position="3"/>
        <end position="107"/>
    </location>
</feature>
<comment type="caution">
    <text evidence="4">The sequence shown here is derived from an EMBL/GenBank/DDBJ whole genome shotgun (WGS) entry which is preliminary data.</text>
</comment>
<dbReference type="InterPro" id="IPR015424">
    <property type="entry name" value="PyrdxlP-dep_Trfase"/>
</dbReference>
<dbReference type="Pfam" id="PF04864">
    <property type="entry name" value="Alliinase_C"/>
    <property type="match status" value="1"/>
</dbReference>
<dbReference type="GO" id="GO:0016846">
    <property type="term" value="F:carbon-sulfur lyase activity"/>
    <property type="evidence" value="ECO:0007669"/>
    <property type="project" value="InterPro"/>
</dbReference>
<evidence type="ECO:0000313" key="4">
    <source>
        <dbReference type="EMBL" id="PNX56321.1"/>
    </source>
</evidence>
<evidence type="ECO:0000256" key="2">
    <source>
        <dbReference type="ARBA" id="ARBA00022898"/>
    </source>
</evidence>
<gene>
    <name evidence="4" type="ORF">L195_g049822</name>
</gene>
<dbReference type="InterPro" id="IPR006948">
    <property type="entry name" value="Alliinase_C"/>
</dbReference>
<dbReference type="STRING" id="57577.A0A2K3JQK5"/>
<dbReference type="PANTHER" id="PTHR43795:SF15">
    <property type="entry name" value="TRYPTOPHAN AMINOTRANSFERASE-RELATED PROTEIN 1"/>
    <property type="match status" value="1"/>
</dbReference>
<dbReference type="SUPFAM" id="SSF53383">
    <property type="entry name" value="PLP-dependent transferases"/>
    <property type="match status" value="1"/>
</dbReference>
<sequence>MVPQMRDAILSLHNVVGNAVTKDKFLVLGTGSSQLYQTLLYALSPSEPSRRPVNVVVATPYYSEYKDATDILQSRLFQWTGDAALYDKDESHIEVVTSPNNLDGTLELKGKQFITWPITGHNTLPLLMNLTMMLCSSHSPNEPVMLDRVLG</sequence>
<reference evidence="4 5" key="1">
    <citation type="journal article" date="2014" name="Am. J. Bot.">
        <title>Genome assembly and annotation for red clover (Trifolium pratense; Fabaceae).</title>
        <authorList>
            <person name="Istvanek J."/>
            <person name="Jaros M."/>
            <person name="Krenek A."/>
            <person name="Repkova J."/>
        </authorList>
    </citation>
    <scope>NUCLEOTIDE SEQUENCE [LARGE SCALE GENOMIC DNA]</scope>
    <source>
        <strain evidence="5">cv. Tatra</strain>
        <tissue evidence="4">Young leaves</tissue>
    </source>
</reference>
<keyword evidence="4" id="KW-0032">Aminotransferase</keyword>
<organism evidence="4 5">
    <name type="scientific">Trifolium pratense</name>
    <name type="common">Red clover</name>
    <dbReference type="NCBI Taxonomy" id="57577"/>
    <lineage>
        <taxon>Eukaryota</taxon>
        <taxon>Viridiplantae</taxon>
        <taxon>Streptophyta</taxon>
        <taxon>Embryophyta</taxon>
        <taxon>Tracheophyta</taxon>
        <taxon>Spermatophyta</taxon>
        <taxon>Magnoliopsida</taxon>
        <taxon>eudicotyledons</taxon>
        <taxon>Gunneridae</taxon>
        <taxon>Pentapetalae</taxon>
        <taxon>rosids</taxon>
        <taxon>fabids</taxon>
        <taxon>Fabales</taxon>
        <taxon>Fabaceae</taxon>
        <taxon>Papilionoideae</taxon>
        <taxon>50 kb inversion clade</taxon>
        <taxon>NPAAA clade</taxon>
        <taxon>Hologalegina</taxon>
        <taxon>IRL clade</taxon>
        <taxon>Trifolieae</taxon>
        <taxon>Trifolium</taxon>
    </lineage>
</organism>
<dbReference type="InterPro" id="IPR015421">
    <property type="entry name" value="PyrdxlP-dep_Trfase_major"/>
</dbReference>
<dbReference type="GO" id="GO:0008483">
    <property type="term" value="F:transaminase activity"/>
    <property type="evidence" value="ECO:0007669"/>
    <property type="project" value="UniProtKB-KW"/>
</dbReference>
<dbReference type="InterPro" id="IPR050478">
    <property type="entry name" value="Ethylene_sulfur-biosynth"/>
</dbReference>
<comment type="subunit">
    <text evidence="1">Homodimer.</text>
</comment>
<evidence type="ECO:0000313" key="5">
    <source>
        <dbReference type="Proteomes" id="UP000236291"/>
    </source>
</evidence>